<reference evidence="1" key="1">
    <citation type="journal article" date="2014" name="Genome Biol. Evol.">
        <title>Gene Loss Rather Than Gene Gain Is Associated with a Host Jump from Monocots to Dicots in the Smut Fungus Melanopsichium pennsylvanicum.</title>
        <authorList>
            <person name="Sharma R."/>
            <person name="Mishra B."/>
            <person name="Runge F."/>
            <person name="Thines M."/>
        </authorList>
    </citation>
    <scope>NUCLEOTIDE SEQUENCE</scope>
    <source>
        <strain evidence="1">4</strain>
    </source>
</reference>
<name>A0A077R185_9BASI</name>
<organism evidence="1">
    <name type="scientific">Melanopsichium pennsylvanicum 4</name>
    <dbReference type="NCBI Taxonomy" id="1398559"/>
    <lineage>
        <taxon>Eukaryota</taxon>
        <taxon>Fungi</taxon>
        <taxon>Dikarya</taxon>
        <taxon>Basidiomycota</taxon>
        <taxon>Ustilaginomycotina</taxon>
        <taxon>Ustilaginomycetes</taxon>
        <taxon>Ustilaginales</taxon>
        <taxon>Ustilaginaceae</taxon>
        <taxon>Melanopsichium</taxon>
    </lineage>
</organism>
<dbReference type="EMBL" id="HG529682">
    <property type="protein sequence ID" value="CDI56260.1"/>
    <property type="molecule type" value="Genomic_DNA"/>
</dbReference>
<proteinExistence type="predicted"/>
<protein>
    <submittedName>
        <fullName evidence="1">Uncharacterized protein</fullName>
    </submittedName>
</protein>
<sequence>MVVLTKGHWSQVLQHSLRWHYQQALSQPFQERSALIAQLCTNCPSNCSAFQKMVSAKSQLEEALRDLGALPAGHPLTSLKQIANWANTACLLGKFLNI</sequence>
<dbReference type="AlphaFoldDB" id="A0A077R185"/>
<evidence type="ECO:0000313" key="1">
    <source>
        <dbReference type="EMBL" id="CDI56260.1"/>
    </source>
</evidence>
<accession>A0A077R185</accession>